<name>A0A6J6ZXH8_9ZZZZ</name>
<dbReference type="EMBL" id="CAFABJ010000036">
    <property type="protein sequence ID" value="CAB4825039.1"/>
    <property type="molecule type" value="Genomic_DNA"/>
</dbReference>
<organism evidence="2">
    <name type="scientific">freshwater metagenome</name>
    <dbReference type="NCBI Taxonomy" id="449393"/>
    <lineage>
        <taxon>unclassified sequences</taxon>
        <taxon>metagenomes</taxon>
        <taxon>ecological metagenomes</taxon>
    </lineage>
</organism>
<sequence length="69" mass="7311">MTSAANGRDTPYLTSAQVTAEPSSHVMPERSVNFHVFAAFDGTPVLVARSATSDDPADPGTGLYETKLR</sequence>
<feature type="region of interest" description="Disordered" evidence="1">
    <location>
        <begin position="50"/>
        <end position="69"/>
    </location>
</feature>
<gene>
    <name evidence="2" type="ORF">UFOPK3217_00391</name>
</gene>
<feature type="compositionally biased region" description="Polar residues" evidence="1">
    <location>
        <begin position="12"/>
        <end position="21"/>
    </location>
</feature>
<feature type="region of interest" description="Disordered" evidence="1">
    <location>
        <begin position="1"/>
        <end position="21"/>
    </location>
</feature>
<dbReference type="AlphaFoldDB" id="A0A6J6ZXH8"/>
<evidence type="ECO:0000313" key="2">
    <source>
        <dbReference type="EMBL" id="CAB4825039.1"/>
    </source>
</evidence>
<reference evidence="2" key="1">
    <citation type="submission" date="2020-05" db="EMBL/GenBank/DDBJ databases">
        <authorList>
            <person name="Chiriac C."/>
            <person name="Salcher M."/>
            <person name="Ghai R."/>
            <person name="Kavagutti S V."/>
        </authorList>
    </citation>
    <scope>NUCLEOTIDE SEQUENCE</scope>
</reference>
<protein>
    <submittedName>
        <fullName evidence="2">Unannotated protein</fullName>
    </submittedName>
</protein>
<proteinExistence type="predicted"/>
<evidence type="ECO:0000256" key="1">
    <source>
        <dbReference type="SAM" id="MobiDB-lite"/>
    </source>
</evidence>
<accession>A0A6J6ZXH8</accession>